<dbReference type="Pfam" id="PF04893">
    <property type="entry name" value="Yip1"/>
    <property type="match status" value="1"/>
</dbReference>
<dbReference type="Proteomes" id="UP001216709">
    <property type="component" value="Unassembled WGS sequence"/>
</dbReference>
<evidence type="ECO:0000256" key="5">
    <source>
        <dbReference type="SAM" id="Phobius"/>
    </source>
</evidence>
<evidence type="ECO:0000256" key="4">
    <source>
        <dbReference type="ARBA" id="ARBA00023136"/>
    </source>
</evidence>
<dbReference type="GeneID" id="56670322"/>
<accession>A0AAW6KG84</accession>
<protein>
    <recommendedName>
        <fullName evidence="6">Yip1 domain-containing protein</fullName>
    </recommendedName>
</protein>
<dbReference type="InterPro" id="IPR006977">
    <property type="entry name" value="Yip1_dom"/>
</dbReference>
<proteinExistence type="predicted"/>
<evidence type="ECO:0000256" key="1">
    <source>
        <dbReference type="ARBA" id="ARBA00004141"/>
    </source>
</evidence>
<dbReference type="AlphaFoldDB" id="A0AAW6KG84"/>
<reference evidence="7" key="1">
    <citation type="submission" date="2022-12" db="EMBL/GenBank/DDBJ databases">
        <title>Draft Genome Sequences of Bacillus licheniformis and Bacillus paralicheniformis strains isolated from Irish skim milk powders.</title>
        <authorList>
            <person name="Lourenco A."/>
            <person name="Li F."/>
            <person name="Geraldine D."/>
            <person name="Tobin J.T."/>
            <person name="Butler F."/>
            <person name="Jordan K."/>
            <person name="Obrien T."/>
        </authorList>
    </citation>
    <scope>NUCLEOTIDE SEQUENCE</scope>
    <source>
        <strain evidence="7">3370</strain>
    </source>
</reference>
<evidence type="ECO:0000313" key="7">
    <source>
        <dbReference type="EMBL" id="MDE1454655.1"/>
    </source>
</evidence>
<evidence type="ECO:0000313" key="8">
    <source>
        <dbReference type="Proteomes" id="UP001216709"/>
    </source>
</evidence>
<keyword evidence="3 5" id="KW-1133">Transmembrane helix</keyword>
<comment type="subcellular location">
    <subcellularLocation>
        <location evidence="1">Membrane</location>
        <topology evidence="1">Multi-pass membrane protein</topology>
    </subcellularLocation>
</comment>
<keyword evidence="2 5" id="KW-0812">Transmembrane</keyword>
<feature type="domain" description="Yip1" evidence="6">
    <location>
        <begin position="1"/>
        <end position="95"/>
    </location>
</feature>
<evidence type="ECO:0000256" key="3">
    <source>
        <dbReference type="ARBA" id="ARBA00022989"/>
    </source>
</evidence>
<dbReference type="GO" id="GO:0016020">
    <property type="term" value="C:membrane"/>
    <property type="evidence" value="ECO:0007669"/>
    <property type="project" value="UniProtKB-SubCell"/>
</dbReference>
<feature type="transmembrane region" description="Helical" evidence="5">
    <location>
        <begin position="50"/>
        <end position="69"/>
    </location>
</feature>
<comment type="caution">
    <text evidence="7">The sequence shown here is derived from an EMBL/GenBank/DDBJ whole genome shotgun (WGS) entry which is preliminary data.</text>
</comment>
<organism evidence="7 8">
    <name type="scientific">Bacillus paralicheniformis</name>
    <dbReference type="NCBI Taxonomy" id="1648923"/>
    <lineage>
        <taxon>Bacteria</taxon>
        <taxon>Bacillati</taxon>
        <taxon>Bacillota</taxon>
        <taxon>Bacilli</taxon>
        <taxon>Bacillales</taxon>
        <taxon>Bacillaceae</taxon>
        <taxon>Bacillus</taxon>
    </lineage>
</organism>
<feature type="transmembrane region" description="Helical" evidence="5">
    <location>
        <begin position="81"/>
        <end position="104"/>
    </location>
</feature>
<gene>
    <name evidence="7" type="ORF">PVN32_21130</name>
</gene>
<evidence type="ECO:0000256" key="2">
    <source>
        <dbReference type="ARBA" id="ARBA00022692"/>
    </source>
</evidence>
<dbReference type="EMBL" id="JARAFO010000164">
    <property type="protein sequence ID" value="MDE1454655.1"/>
    <property type="molecule type" value="Genomic_DNA"/>
</dbReference>
<dbReference type="RefSeq" id="WP_245117823.1">
    <property type="nucleotide sequence ID" value="NZ_CP023665.1"/>
</dbReference>
<name>A0AAW6KG84_9BACI</name>
<keyword evidence="4 5" id="KW-0472">Membrane</keyword>
<sequence length="152" mass="16587">MFSLACFVGFAKIIGDVINNTVYRFANVAEGTSFTSLHDVFSAGEPYKSILGVFDIFTVWALVLAAVGLQKAGGASKRASWVAVTVLFVLKLLFACFFGLFAALIEDIFLGFQFGCGGSMANDLYRSAGTIRLLCGRFFCIFLEMPGFLRFH</sequence>
<evidence type="ECO:0000259" key="6">
    <source>
        <dbReference type="Pfam" id="PF04893"/>
    </source>
</evidence>